<feature type="compositionally biased region" description="Acidic residues" evidence="1">
    <location>
        <begin position="1"/>
        <end position="12"/>
    </location>
</feature>
<evidence type="ECO:0000256" key="1">
    <source>
        <dbReference type="SAM" id="MobiDB-lite"/>
    </source>
</evidence>
<feature type="compositionally biased region" description="Low complexity" evidence="1">
    <location>
        <begin position="1568"/>
        <end position="1581"/>
    </location>
</feature>
<accession>A0A6C0DCV0</accession>
<organism evidence="2">
    <name type="scientific">viral metagenome</name>
    <dbReference type="NCBI Taxonomy" id="1070528"/>
    <lineage>
        <taxon>unclassified sequences</taxon>
        <taxon>metagenomes</taxon>
        <taxon>organismal metagenomes</taxon>
    </lineage>
</organism>
<proteinExistence type="predicted"/>
<feature type="compositionally biased region" description="Acidic residues" evidence="1">
    <location>
        <begin position="1582"/>
        <end position="1595"/>
    </location>
</feature>
<reference evidence="2" key="1">
    <citation type="journal article" date="2020" name="Nature">
        <title>Giant virus diversity and host interactions through global metagenomics.</title>
        <authorList>
            <person name="Schulz F."/>
            <person name="Roux S."/>
            <person name="Paez-Espino D."/>
            <person name="Jungbluth S."/>
            <person name="Walsh D.A."/>
            <person name="Denef V.J."/>
            <person name="McMahon K.D."/>
            <person name="Konstantinidis K.T."/>
            <person name="Eloe-Fadrosh E.A."/>
            <person name="Kyrpides N.C."/>
            <person name="Woyke T."/>
        </authorList>
    </citation>
    <scope>NUCLEOTIDE SEQUENCE</scope>
    <source>
        <strain evidence="2">GVMAG-M-3300023174-137</strain>
    </source>
</reference>
<feature type="compositionally biased region" description="Basic and acidic residues" evidence="1">
    <location>
        <begin position="1548"/>
        <end position="1560"/>
    </location>
</feature>
<protein>
    <submittedName>
        <fullName evidence="2">Uncharacterized protein</fullName>
    </submittedName>
</protein>
<evidence type="ECO:0000313" key="2">
    <source>
        <dbReference type="EMBL" id="QHT14243.1"/>
    </source>
</evidence>
<feature type="region of interest" description="Disordered" evidence="1">
    <location>
        <begin position="1548"/>
        <end position="1595"/>
    </location>
</feature>
<dbReference type="InterPro" id="IPR003903">
    <property type="entry name" value="UIM_dom"/>
</dbReference>
<dbReference type="EMBL" id="MN739580">
    <property type="protein sequence ID" value="QHT14243.1"/>
    <property type="molecule type" value="Genomic_DNA"/>
</dbReference>
<name>A0A6C0DCV0_9ZZZZ</name>
<feature type="region of interest" description="Disordered" evidence="1">
    <location>
        <begin position="176"/>
        <end position="201"/>
    </location>
</feature>
<feature type="compositionally biased region" description="Acidic residues" evidence="1">
    <location>
        <begin position="176"/>
        <end position="199"/>
    </location>
</feature>
<feature type="region of interest" description="Disordered" evidence="1">
    <location>
        <begin position="1"/>
        <end position="28"/>
    </location>
</feature>
<dbReference type="PROSITE" id="PS50330">
    <property type="entry name" value="UIM"/>
    <property type="match status" value="1"/>
</dbReference>
<sequence length="1595" mass="181606">MSVEKEDVDLGENEQLPRSPIDKQEENSSVELGDMVYIEGGKHDQLYGRVYYIDETLMRVLPTGVSDRLVDIPLIDDEFDPDLGVKNCYIDVKRTNPAFVAQIDAHAGGNVETFTETGEEGPTFSIIAVDEKGDKITLQPKVSAEPPLEILFENKGIPRDLPFSVMRVRDVEEEIVDEEEEDVNEEVSREEDEEEEEDLDKVIEESRRQQATRFVEVPLIERIYPDSTQKGEMLYDMVGMERIEARSNPDVQRKINTLVDQMILLRNSVVYYHPKTGKPVGLLPTSFPLISNLLASVSVPLMRPVMKVKRTLYLDHTPDETEDTTEIPDADIDIQYLSDAVKQTTEYMNTQLGGNAGNQDLPNWFTSWETLHSYHRSWAPYISTEKENTSFSRDTEFLRAPIPESDTPVVDGLPKLDADISMLVTSEVITKIHSGILRGLGPRSTRLHPKDPNERRVENPEEATIVNTLIFPLSVQAHLGTIRSGRVANDIANSHMPMLSFNDIIVRLNGIPDKPNAGGIVSIGEGGNTNGSIPLESWLVNQSLYPLGLGDAVVELANYGLSQTEFNKEQQEVLITKIDMYRALIKQYIIELRAASEKALSDMTTKENNFLDEKGYADMLGLVNGEPILKEEEKSFLSAIPVYKNNDVALFAYLWSKSADLLLATMSQVPFPLARERNRKVRDQFLEALKDALQKTLKREMAGEPPTPNKCPHVESYTQIKRVKDDTERMMLFSKYLAKFKKGRSEKWLECSLCNQHLACYHEFLLLQEFLHPREKATIHKEIVLEYNGGQFCGKYICNNCGQPISELDFDKSIEYSDDGVPMSGRAAMNTEDEELEEQLDAVLSETKEDELVFDKENLNMYYQTARRIFDMVGIQPDKKCYKRIAERVDGEMMRQPNKEEYKKLAGARKVLDYTTNYNQIIVCATAINCLIEIQTSIPGYVMRYKMDGCKAGFSGIPIGTDETDLTGIEYIACAVSRVNDTEKQPWSNTDWMRQTESKRQETILTRMKHSLKGLLTQTSIQQQIALKRAQLKEIYGDIKYADQLPEKIPEGFAPFPYTDTSKEIIVPEAASEKQAVQAWILQAHRLAKENGNYIRGDRLSEATCCFIPIQEPGKFWKEQENAMAKLPLKQPPRGPILSHLAIPFEPRPIQDMNVEIPPDVRYKIFLNVCYEGPKMGLRHEPGYTNKCMNCGFEFPESPYILQPSMPLTRELIKQYNEETAASITAGKVALETQDVKITDITFQELIDSSHKAFQVKPSQKREIMTGIKLLEELQNFDAFEGWKEQITDTIAEISKLPEKPDEVELTGAYGSMSNLAREIMDYFLAKLGQTRANILERLLKSTPEQIVEFVRTYFVVQFQRLKYKFKNDNLRIRIVDVGQSTRDTIDEMIKKHTSFKTDLASRIRGGTLEKLDIVIERMNRALNILKVHMRASSFPGGGVGLPYIMTALVGGILREFIDPDVGPKDDMWLKGPLTIVDSCILKIHEEALNFTGEQIRELIQKRSEDEKNLFIRRFEGKTQAEKNMEKMYKKLGLGEWAITSKDVRKYSPEQWEKDREQRRQMGFTEFQPEGLEAGPEGLEPGQEDGYDIGEEVDD</sequence>